<dbReference type="InterPro" id="IPR038770">
    <property type="entry name" value="Na+/solute_symporter_sf"/>
</dbReference>
<accession>A0AAV3XGJ4</accession>
<evidence type="ECO:0000256" key="6">
    <source>
        <dbReference type="ARBA" id="ARBA00022989"/>
    </source>
</evidence>
<dbReference type="AlphaFoldDB" id="A0AAV3XGJ4"/>
<evidence type="ECO:0000256" key="1">
    <source>
        <dbReference type="ARBA" id="ARBA00004651"/>
    </source>
</evidence>
<proteinExistence type="inferred from homology"/>
<dbReference type="RefSeq" id="WP_226585815.1">
    <property type="nucleotide sequence ID" value="NZ_BLAY01000081.1"/>
</dbReference>
<evidence type="ECO:0000256" key="2">
    <source>
        <dbReference type="ARBA" id="ARBA00010145"/>
    </source>
</evidence>
<keyword evidence="7 8" id="KW-0472">Membrane</keyword>
<reference evidence="9" key="1">
    <citation type="submission" date="2019-10" db="EMBL/GenBank/DDBJ databases">
        <title>Draft genome sequece of Microseira wollei NIES-4236.</title>
        <authorList>
            <person name="Yamaguchi H."/>
            <person name="Suzuki S."/>
            <person name="Kawachi M."/>
        </authorList>
    </citation>
    <scope>NUCLEOTIDE SEQUENCE</scope>
    <source>
        <strain evidence="9">NIES-4236</strain>
    </source>
</reference>
<keyword evidence="6 8" id="KW-1133">Transmembrane helix</keyword>
<evidence type="ECO:0000256" key="8">
    <source>
        <dbReference type="SAM" id="Phobius"/>
    </source>
</evidence>
<dbReference type="Pfam" id="PF03547">
    <property type="entry name" value="Mem_trans"/>
    <property type="match status" value="1"/>
</dbReference>
<organism evidence="9 10">
    <name type="scientific">Microseira wollei NIES-4236</name>
    <dbReference type="NCBI Taxonomy" id="2530354"/>
    <lineage>
        <taxon>Bacteria</taxon>
        <taxon>Bacillati</taxon>
        <taxon>Cyanobacteriota</taxon>
        <taxon>Cyanophyceae</taxon>
        <taxon>Oscillatoriophycideae</taxon>
        <taxon>Aerosakkonematales</taxon>
        <taxon>Aerosakkonemataceae</taxon>
        <taxon>Microseira</taxon>
    </lineage>
</organism>
<dbReference type="GO" id="GO:0055085">
    <property type="term" value="P:transmembrane transport"/>
    <property type="evidence" value="ECO:0007669"/>
    <property type="project" value="InterPro"/>
</dbReference>
<dbReference type="PANTHER" id="PTHR36838">
    <property type="entry name" value="AUXIN EFFLUX CARRIER FAMILY PROTEIN"/>
    <property type="match status" value="1"/>
</dbReference>
<evidence type="ECO:0000256" key="7">
    <source>
        <dbReference type="ARBA" id="ARBA00023136"/>
    </source>
</evidence>
<dbReference type="Gene3D" id="1.20.1530.20">
    <property type="match status" value="1"/>
</dbReference>
<keyword evidence="10" id="KW-1185">Reference proteome</keyword>
<dbReference type="PANTHER" id="PTHR36838:SF1">
    <property type="entry name" value="SLR1864 PROTEIN"/>
    <property type="match status" value="1"/>
</dbReference>
<evidence type="ECO:0000256" key="5">
    <source>
        <dbReference type="ARBA" id="ARBA00022692"/>
    </source>
</evidence>
<keyword evidence="3" id="KW-0813">Transport</keyword>
<keyword evidence="5 8" id="KW-0812">Transmembrane</keyword>
<dbReference type="EMBL" id="BLAY01000081">
    <property type="protein sequence ID" value="GET40050.1"/>
    <property type="molecule type" value="Genomic_DNA"/>
</dbReference>
<evidence type="ECO:0000256" key="3">
    <source>
        <dbReference type="ARBA" id="ARBA00022448"/>
    </source>
</evidence>
<comment type="caution">
    <text evidence="9">The sequence shown here is derived from an EMBL/GenBank/DDBJ whole genome shotgun (WGS) entry which is preliminary data.</text>
</comment>
<feature type="transmembrane region" description="Helical" evidence="8">
    <location>
        <begin position="63"/>
        <end position="85"/>
    </location>
</feature>
<feature type="transmembrane region" description="Helical" evidence="8">
    <location>
        <begin position="139"/>
        <end position="159"/>
    </location>
</feature>
<comment type="similarity">
    <text evidence="2">Belongs to the auxin efflux carrier (TC 2.A.69) family.</text>
</comment>
<comment type="subcellular location">
    <subcellularLocation>
        <location evidence="1">Cell membrane</location>
        <topology evidence="1">Multi-pass membrane protein</topology>
    </subcellularLocation>
</comment>
<feature type="transmembrane region" description="Helical" evidence="8">
    <location>
        <begin position="33"/>
        <end position="51"/>
    </location>
</feature>
<dbReference type="InterPro" id="IPR004776">
    <property type="entry name" value="Mem_transp_PIN-like"/>
</dbReference>
<evidence type="ECO:0000313" key="9">
    <source>
        <dbReference type="EMBL" id="GET40050.1"/>
    </source>
</evidence>
<feature type="transmembrane region" description="Helical" evidence="8">
    <location>
        <begin position="234"/>
        <end position="257"/>
    </location>
</feature>
<feature type="transmembrane region" description="Helical" evidence="8">
    <location>
        <begin position="106"/>
        <end position="127"/>
    </location>
</feature>
<evidence type="ECO:0008006" key="11">
    <source>
        <dbReference type="Google" id="ProtNLM"/>
    </source>
</evidence>
<feature type="transmembrane region" description="Helical" evidence="8">
    <location>
        <begin position="201"/>
        <end position="222"/>
    </location>
</feature>
<sequence>MTNTLFDIYTPLILWTGLGILLFRFIPKALPRWLGRALYWVGVPIEILALARQTNFSGNWGLAPLVTLVALTLGLGLSCLCWQLLRSPALPKPNQSWFNRSRQGSFILAAMLGNTGFVGLAIAPYLIQSDSLNVAVFYSIAHNLFGPYVFGVLVASYFGRSHSEHRWWLNLRDLLIMPCLWTFILGYFTKSIEFPHFIESGLEASIGVVSCGAFLLIGIRLAQISGWKSFRMALIPSSLRVAIVPGLIAIGTTLLGIGGDPCLALVLMSGMPSAFMGLILAEEYDLDRELIASSIFLSTVMLLLMIPLWLFLFGSHRRFF</sequence>
<keyword evidence="4" id="KW-1003">Cell membrane</keyword>
<protein>
    <recommendedName>
        <fullName evidence="11">Auxin efflux carrier</fullName>
    </recommendedName>
</protein>
<name>A0AAV3XGJ4_9CYAN</name>
<feature type="transmembrane region" description="Helical" evidence="8">
    <location>
        <begin position="290"/>
        <end position="312"/>
    </location>
</feature>
<evidence type="ECO:0000256" key="4">
    <source>
        <dbReference type="ARBA" id="ARBA00022475"/>
    </source>
</evidence>
<evidence type="ECO:0000313" key="10">
    <source>
        <dbReference type="Proteomes" id="UP001050975"/>
    </source>
</evidence>
<feature type="transmembrane region" description="Helical" evidence="8">
    <location>
        <begin position="6"/>
        <end position="26"/>
    </location>
</feature>
<feature type="transmembrane region" description="Helical" evidence="8">
    <location>
        <begin position="171"/>
        <end position="189"/>
    </location>
</feature>
<dbReference type="Proteomes" id="UP001050975">
    <property type="component" value="Unassembled WGS sequence"/>
</dbReference>
<dbReference type="GO" id="GO:0005886">
    <property type="term" value="C:plasma membrane"/>
    <property type="evidence" value="ECO:0007669"/>
    <property type="project" value="UniProtKB-SubCell"/>
</dbReference>
<gene>
    <name evidence="9" type="ORF">MiSe_48580</name>
</gene>